<organism evidence="1 2">
    <name type="scientific">Coniosporium uncinatum</name>
    <dbReference type="NCBI Taxonomy" id="93489"/>
    <lineage>
        <taxon>Eukaryota</taxon>
        <taxon>Fungi</taxon>
        <taxon>Dikarya</taxon>
        <taxon>Ascomycota</taxon>
        <taxon>Pezizomycotina</taxon>
        <taxon>Dothideomycetes</taxon>
        <taxon>Dothideomycetes incertae sedis</taxon>
        <taxon>Coniosporium</taxon>
    </lineage>
</organism>
<evidence type="ECO:0000313" key="1">
    <source>
        <dbReference type="EMBL" id="KAK3062800.1"/>
    </source>
</evidence>
<protein>
    <submittedName>
        <fullName evidence="1">Uncharacterized protein</fullName>
    </submittedName>
</protein>
<evidence type="ECO:0000313" key="2">
    <source>
        <dbReference type="Proteomes" id="UP001186974"/>
    </source>
</evidence>
<sequence>MSETGTAASINGKVQELGDTELACLICLIADQHAIVEADKESLDDLEQELRLVCSNTFGLSCAVVDCNERTTIDDLGNAILVHHSEPSYFSKPLARHFREYSSFDPDSSEDGRSSPFTAIRSPGKLSSMDSRRVADVVITKNLNVTHHLVQIQALELIRGKRIFSRTAVHSAPRRFLFISLQEADSGRLTPLLNDRMFISHTHDPEDGLPNLEGQQQGITADNASDVSVIHSPSVSPFHMRTSSEPLFSKRDIDTLITRADSVCLTAEIRAYIHSLPAFMRLHRAVAGGVSSNATRYLNILCRVLAPLHELTYITPSLVQLAVRKLYPHRITLTTPENERSMQWGSSVEAVRDLLEGVTVGDVIEDVLAEVEVPL</sequence>
<name>A0ACC3D710_9PEZI</name>
<comment type="caution">
    <text evidence="1">The sequence shown here is derived from an EMBL/GenBank/DDBJ whole genome shotgun (WGS) entry which is preliminary data.</text>
</comment>
<proteinExistence type="predicted"/>
<dbReference type="Proteomes" id="UP001186974">
    <property type="component" value="Unassembled WGS sequence"/>
</dbReference>
<accession>A0ACC3D710</accession>
<dbReference type="EMBL" id="JAWDJW010007119">
    <property type="protein sequence ID" value="KAK3062800.1"/>
    <property type="molecule type" value="Genomic_DNA"/>
</dbReference>
<gene>
    <name evidence="1" type="ORF">LTS18_003330</name>
</gene>
<keyword evidence="2" id="KW-1185">Reference proteome</keyword>
<reference evidence="1" key="1">
    <citation type="submission" date="2024-09" db="EMBL/GenBank/DDBJ databases">
        <title>Black Yeasts Isolated from many extreme environments.</title>
        <authorList>
            <person name="Coleine C."/>
            <person name="Stajich J.E."/>
            <person name="Selbmann L."/>
        </authorList>
    </citation>
    <scope>NUCLEOTIDE SEQUENCE</scope>
    <source>
        <strain evidence="1">CCFEE 5737</strain>
    </source>
</reference>